<proteinExistence type="predicted"/>
<feature type="compositionally biased region" description="Basic and acidic residues" evidence="3">
    <location>
        <begin position="1033"/>
        <end position="1055"/>
    </location>
</feature>
<feature type="region of interest" description="Disordered" evidence="3">
    <location>
        <begin position="1292"/>
        <end position="1349"/>
    </location>
</feature>
<dbReference type="GO" id="GO:0005737">
    <property type="term" value="C:cytoplasm"/>
    <property type="evidence" value="ECO:0007669"/>
    <property type="project" value="TreeGrafter"/>
</dbReference>
<dbReference type="GO" id="GO:0072583">
    <property type="term" value="P:clathrin-dependent endocytosis"/>
    <property type="evidence" value="ECO:0007669"/>
    <property type="project" value="TreeGrafter"/>
</dbReference>
<feature type="compositionally biased region" description="Basic and acidic residues" evidence="3">
    <location>
        <begin position="863"/>
        <end position="902"/>
    </location>
</feature>
<sequence>MESVAHSRQPNKVSATFSKKSNGHHGGLPAKGLYDDVYGGPPKFGVNSLSPRFEDYGEIFGSFHTARTSSIPILDLPLVDENEVCFDVRSSAFDYGDVFGGLNGLDFAVSYQDLFHQPNVRDDVSSDEAWTPEETDSISGESDRSGNYHSISRGDPYHSVDGDTEFNISYHRVDGTGNGVILNEKTHIPELQPLHGFTLVFDEATHMHSIDPSVQFPDDMNLDVDFNTEKGRENHLGKTTSHPPNRTSGKQPFGEDLKLHDEYSRSGSHSRGTFVTVSDINLRTRPSHVPPPSRPPPLLDVKKVDTGDFHLDSEQVSPEGIPGDSSPPFFDVEVDLNSSAAASAATMKEAVHRVEAKLRSTKELKEKKKEDLETCVKTSYDAKNNEGSKNITRSSSLKDEGIRGASNRRHRKMTIPFIDESQKAMKVVVENSLLRDRVLHRFEKFTEEKCLSESKSSQESDRSTGTGTWKEETDFFELVGTEDSPNVFQSANHSKSLAQDVRIREHEWEANPQDESKMVRAIEEKCQLDEYKKKSKAAKEALELDQIIRSKTSREDRKQKEHVKGQVRKFSEQEEDESIRITHWHGKAEKKLTDIDQPGNSENMSETHFKEVQQVKGEKLKEVDRFDEVQAVGLKENEKKLKEANKQRDSFKKNKQTGKVKENDGRERKAFALGKGEGEEKQTKSMEMKENNGKSKENVVEDIKRKESSQRENEKNLKRTELVQHKDQKEAHDREKIEKILNDAAKKEGEEGPKQTLEEKNGKGHREAFDLKVNEKRLKETVEQGRSDKRVKEAYEIIHNKKIFEEAYEACSGYEIESGLQEADDIKGVQNVLNQGPEQDNNSEKLKAAQRKQEIENPSNWEFNREGSEAISNEDSHQEHSEEVLKSLGGEERDKEFDKGLEQMEGNEDGEIMKFAREIDEILKTERDPNHLAAQSASNHEECIEKLKESQQPLAGHVIGRTKTECKISEQKLEEVRMENLTANKDNREPEMSPGDAEHVGTQSGKVDDCMMNDDEAGFGSQETGVQKIKTTHHQDINPRNLERKFAHEWDERRKNNQHIKIALNQEESKDKVSSSSPNLCDSKGRSTEAAKPATVLEVGNEKSTSQFHVGQSTVKKENNINETLVSEERDAERMRRERELEKDRLRKIEEERQREREREKDRMAVDKAMLEAEREREREREKDRMAVDRATLQARDRAFAEARDRADRAAFERATAEARQRAMTEARERLEKACAEARDNKANAEARLKAERAAVERATAEARERAMEKAKAERAAFDSRERLERSVSDNFGTLRSSGRQGFSSSDVQDSKFPNFGSSAGSRHPYSSVHASSFSERSEGGEGESAQRCRARLERYRRTAERAARALEEKNMRDLLAQKEQAERNRLAETLDAEVRRWSSGKEGNLRALLSTLQYILGPDCGWQPIPLTEVITAAAVKKAYRRATLCVHPDKLQQRGASIQHKYICEKVFDLLKEAWNKFNSEER</sequence>
<feature type="compositionally biased region" description="Basic and acidic residues" evidence="3">
    <location>
        <begin position="1336"/>
        <end position="1349"/>
    </location>
</feature>
<gene>
    <name evidence="5" type="ORF">QN277_027739</name>
</gene>
<name>A0AAE1MEF9_9FABA</name>
<feature type="region of interest" description="Disordered" evidence="3">
    <location>
        <begin position="383"/>
        <end position="408"/>
    </location>
</feature>
<dbReference type="EMBL" id="JAWXYG010000009">
    <property type="protein sequence ID" value="KAK4262149.1"/>
    <property type="molecule type" value="Genomic_DNA"/>
</dbReference>
<feature type="region of interest" description="Disordered" evidence="3">
    <location>
        <begin position="547"/>
        <end position="606"/>
    </location>
</feature>
<organism evidence="5 6">
    <name type="scientific">Acacia crassicarpa</name>
    <name type="common">northern wattle</name>
    <dbReference type="NCBI Taxonomy" id="499986"/>
    <lineage>
        <taxon>Eukaryota</taxon>
        <taxon>Viridiplantae</taxon>
        <taxon>Streptophyta</taxon>
        <taxon>Embryophyta</taxon>
        <taxon>Tracheophyta</taxon>
        <taxon>Spermatophyta</taxon>
        <taxon>Magnoliopsida</taxon>
        <taxon>eudicotyledons</taxon>
        <taxon>Gunneridae</taxon>
        <taxon>Pentapetalae</taxon>
        <taxon>rosids</taxon>
        <taxon>fabids</taxon>
        <taxon>Fabales</taxon>
        <taxon>Fabaceae</taxon>
        <taxon>Caesalpinioideae</taxon>
        <taxon>mimosoid clade</taxon>
        <taxon>Acacieae</taxon>
        <taxon>Acacia</taxon>
    </lineage>
</organism>
<feature type="region of interest" description="Disordered" evidence="3">
    <location>
        <begin position="980"/>
        <end position="1186"/>
    </location>
</feature>
<evidence type="ECO:0000256" key="1">
    <source>
        <dbReference type="ARBA" id="ARBA00023054"/>
    </source>
</evidence>
<feature type="compositionally biased region" description="Basic and acidic residues" evidence="3">
    <location>
        <begin position="636"/>
        <end position="652"/>
    </location>
</feature>
<evidence type="ECO:0000259" key="4">
    <source>
        <dbReference type="PROSITE" id="PS50076"/>
    </source>
</evidence>
<feature type="region of interest" description="Disordered" evidence="3">
    <location>
        <begin position="122"/>
        <end position="156"/>
    </location>
</feature>
<dbReference type="PANTHER" id="PTHR23172">
    <property type="entry name" value="AUXILIN/CYCLIN G-ASSOCIATED KINASE-RELATED"/>
    <property type="match status" value="1"/>
</dbReference>
<accession>A0AAE1MEF9</accession>
<feature type="region of interest" description="Disordered" evidence="3">
    <location>
        <begin position="636"/>
        <end position="772"/>
    </location>
</feature>
<feature type="compositionally biased region" description="Polar residues" evidence="3">
    <location>
        <begin position="831"/>
        <end position="840"/>
    </location>
</feature>
<dbReference type="InterPro" id="IPR001623">
    <property type="entry name" value="DnaJ_domain"/>
</dbReference>
<keyword evidence="1 2" id="KW-0175">Coiled coil</keyword>
<feature type="compositionally biased region" description="Basic and acidic residues" evidence="3">
    <location>
        <begin position="547"/>
        <end position="572"/>
    </location>
</feature>
<feature type="compositionally biased region" description="Polar residues" evidence="3">
    <location>
        <begin position="237"/>
        <end position="250"/>
    </location>
</feature>
<feature type="region of interest" description="Disordered" evidence="3">
    <location>
        <begin position="827"/>
        <end position="911"/>
    </location>
</feature>
<dbReference type="GO" id="GO:0030276">
    <property type="term" value="F:clathrin binding"/>
    <property type="evidence" value="ECO:0007669"/>
    <property type="project" value="TreeGrafter"/>
</dbReference>
<feature type="coiled-coil region" evidence="2">
    <location>
        <begin position="1214"/>
        <end position="1276"/>
    </location>
</feature>
<dbReference type="Proteomes" id="UP001293593">
    <property type="component" value="Unassembled WGS sequence"/>
</dbReference>
<dbReference type="GO" id="GO:0072318">
    <property type="term" value="P:clathrin coat disassembly"/>
    <property type="evidence" value="ECO:0007669"/>
    <property type="project" value="TreeGrafter"/>
</dbReference>
<comment type="caution">
    <text evidence="5">The sequence shown here is derived from an EMBL/GenBank/DDBJ whole genome shotgun (WGS) entry which is preliminary data.</text>
</comment>
<feature type="compositionally biased region" description="Basic and acidic residues" evidence="3">
    <location>
        <begin position="842"/>
        <end position="855"/>
    </location>
</feature>
<feature type="compositionally biased region" description="Polar residues" evidence="3">
    <location>
        <begin position="1292"/>
        <end position="1308"/>
    </location>
</feature>
<dbReference type="FunFam" id="1.10.287.110:FF:000009">
    <property type="entry name" value="Auxilin-related protein 1"/>
    <property type="match status" value="1"/>
</dbReference>
<evidence type="ECO:0000256" key="3">
    <source>
        <dbReference type="SAM" id="MobiDB-lite"/>
    </source>
</evidence>
<dbReference type="PANTHER" id="PTHR23172:SF87">
    <property type="entry name" value="CHAPERONE DNAJ-DOMAIN SUPERFAMILY PROTEIN"/>
    <property type="match status" value="1"/>
</dbReference>
<evidence type="ECO:0000256" key="2">
    <source>
        <dbReference type="SAM" id="Coils"/>
    </source>
</evidence>
<dbReference type="GO" id="GO:0031982">
    <property type="term" value="C:vesicle"/>
    <property type="evidence" value="ECO:0007669"/>
    <property type="project" value="TreeGrafter"/>
</dbReference>
<feature type="compositionally biased region" description="Basic and acidic residues" evidence="3">
    <location>
        <begin position="659"/>
        <end position="772"/>
    </location>
</feature>
<feature type="compositionally biased region" description="Polar residues" evidence="3">
    <location>
        <begin position="265"/>
        <end position="281"/>
    </location>
</feature>
<evidence type="ECO:0000313" key="5">
    <source>
        <dbReference type="EMBL" id="KAK4262149.1"/>
    </source>
</evidence>
<protein>
    <recommendedName>
        <fullName evidence="4">J domain-containing protein</fullName>
    </recommendedName>
</protein>
<feature type="compositionally biased region" description="Polar residues" evidence="3">
    <location>
        <begin position="1102"/>
        <end position="1114"/>
    </location>
</feature>
<keyword evidence="6" id="KW-1185">Reference proteome</keyword>
<reference evidence="5" key="1">
    <citation type="submission" date="2023-10" db="EMBL/GenBank/DDBJ databases">
        <title>Chromosome-level genome of the transformable northern wattle, Acacia crassicarpa.</title>
        <authorList>
            <person name="Massaro I."/>
            <person name="Sinha N.R."/>
            <person name="Poethig S."/>
            <person name="Leichty A.R."/>
        </authorList>
    </citation>
    <scope>NUCLEOTIDE SEQUENCE</scope>
    <source>
        <strain evidence="5">Acra3RX</strain>
        <tissue evidence="5">Leaf</tissue>
    </source>
</reference>
<feature type="region of interest" description="Disordered" evidence="3">
    <location>
        <begin position="232"/>
        <end position="299"/>
    </location>
</feature>
<feature type="compositionally biased region" description="Basic and acidic residues" evidence="3">
    <location>
        <begin position="985"/>
        <end position="999"/>
    </location>
</feature>
<dbReference type="PROSITE" id="PS50076">
    <property type="entry name" value="DNAJ_2"/>
    <property type="match status" value="1"/>
</dbReference>
<feature type="compositionally biased region" description="Pro residues" evidence="3">
    <location>
        <begin position="288"/>
        <end position="298"/>
    </location>
</feature>
<feature type="compositionally biased region" description="Polar residues" evidence="3">
    <location>
        <begin position="383"/>
        <end position="395"/>
    </location>
</feature>
<dbReference type="InterPro" id="IPR036869">
    <property type="entry name" value="J_dom_sf"/>
</dbReference>
<feature type="compositionally biased region" description="Polar residues" evidence="3">
    <location>
        <begin position="1"/>
        <end position="20"/>
    </location>
</feature>
<dbReference type="SUPFAM" id="SSF46565">
    <property type="entry name" value="Chaperone J-domain"/>
    <property type="match status" value="1"/>
</dbReference>
<evidence type="ECO:0000313" key="6">
    <source>
        <dbReference type="Proteomes" id="UP001293593"/>
    </source>
</evidence>
<feature type="compositionally biased region" description="Basic and acidic residues" evidence="3">
    <location>
        <begin position="1127"/>
        <end position="1186"/>
    </location>
</feature>
<feature type="compositionally biased region" description="Basic and acidic residues" evidence="3">
    <location>
        <begin position="253"/>
        <end position="264"/>
    </location>
</feature>
<feature type="domain" description="J" evidence="4">
    <location>
        <begin position="1421"/>
        <end position="1485"/>
    </location>
</feature>
<dbReference type="Gene3D" id="1.10.287.110">
    <property type="entry name" value="DnaJ domain"/>
    <property type="match status" value="1"/>
</dbReference>
<feature type="region of interest" description="Disordered" evidence="3">
    <location>
        <begin position="1"/>
        <end position="24"/>
    </location>
</feature>